<dbReference type="Pfam" id="PF04149">
    <property type="entry name" value="DUF397"/>
    <property type="match status" value="1"/>
</dbReference>
<dbReference type="RefSeq" id="WP_165112109.1">
    <property type="nucleotide sequence ID" value="NZ_JAALAA010000014.1"/>
</dbReference>
<gene>
    <name evidence="2" type="ORF">G5C66_16760</name>
</gene>
<organism evidence="2 3">
    <name type="scientific">Nocardioides turkmenicus</name>
    <dbReference type="NCBI Taxonomy" id="2711220"/>
    <lineage>
        <taxon>Bacteria</taxon>
        <taxon>Bacillati</taxon>
        <taxon>Actinomycetota</taxon>
        <taxon>Actinomycetes</taxon>
        <taxon>Propionibacteriales</taxon>
        <taxon>Nocardioidaceae</taxon>
        <taxon>Nocardioides</taxon>
    </lineage>
</organism>
<accession>A0A6M1QWR0</accession>
<evidence type="ECO:0000313" key="2">
    <source>
        <dbReference type="EMBL" id="NGN94385.1"/>
    </source>
</evidence>
<dbReference type="InterPro" id="IPR007278">
    <property type="entry name" value="DUF397"/>
</dbReference>
<sequence>MKFEFRTSTKCSYDNSDPRCVEVATNLPGKVAVRNSVTGKIVLFTATEWTDFLAGAKVGEFDVS</sequence>
<protein>
    <submittedName>
        <fullName evidence="2">DUF397 domain-containing protein</fullName>
    </submittedName>
</protein>
<evidence type="ECO:0000259" key="1">
    <source>
        <dbReference type="Pfam" id="PF04149"/>
    </source>
</evidence>
<dbReference type="Proteomes" id="UP000483261">
    <property type="component" value="Unassembled WGS sequence"/>
</dbReference>
<proteinExistence type="predicted"/>
<dbReference type="AlphaFoldDB" id="A0A6M1QWR0"/>
<evidence type="ECO:0000313" key="3">
    <source>
        <dbReference type="Proteomes" id="UP000483261"/>
    </source>
</evidence>
<keyword evidence="3" id="KW-1185">Reference proteome</keyword>
<reference evidence="2 3" key="1">
    <citation type="submission" date="2020-02" db="EMBL/GenBank/DDBJ databases">
        <title>Whole-genome analyses of novel actinobacteria.</title>
        <authorList>
            <person name="Sahin N."/>
        </authorList>
    </citation>
    <scope>NUCLEOTIDE SEQUENCE [LARGE SCALE GENOMIC DNA]</scope>
    <source>
        <strain evidence="2 3">KC13</strain>
    </source>
</reference>
<name>A0A6M1QWR0_9ACTN</name>
<comment type="caution">
    <text evidence="2">The sequence shown here is derived from an EMBL/GenBank/DDBJ whole genome shotgun (WGS) entry which is preliminary data.</text>
</comment>
<feature type="domain" description="DUF397" evidence="1">
    <location>
        <begin position="10"/>
        <end position="57"/>
    </location>
</feature>
<dbReference type="EMBL" id="JAALAA010000014">
    <property type="protein sequence ID" value="NGN94385.1"/>
    <property type="molecule type" value="Genomic_DNA"/>
</dbReference>